<proteinExistence type="predicted"/>
<dbReference type="Pfam" id="PF00226">
    <property type="entry name" value="DnaJ"/>
    <property type="match status" value="1"/>
</dbReference>
<dbReference type="Proteomes" id="UP000058074">
    <property type="component" value="Chromosome"/>
</dbReference>
<dbReference type="SMART" id="SM00271">
    <property type="entry name" value="DnaJ"/>
    <property type="match status" value="1"/>
</dbReference>
<dbReference type="InterPro" id="IPR001623">
    <property type="entry name" value="DnaJ_domain"/>
</dbReference>
<evidence type="ECO:0000313" key="4">
    <source>
        <dbReference type="Proteomes" id="UP000058074"/>
    </source>
</evidence>
<feature type="region of interest" description="Disordered" evidence="1">
    <location>
        <begin position="23"/>
        <end position="43"/>
    </location>
</feature>
<name>A0A0N9UZ87_SPHMC</name>
<organism evidence="3 4">
    <name type="scientific">Sphingopyxis macrogoltabida</name>
    <name type="common">Sphingomonas macrogoltabidus</name>
    <dbReference type="NCBI Taxonomy" id="33050"/>
    <lineage>
        <taxon>Bacteria</taxon>
        <taxon>Pseudomonadati</taxon>
        <taxon>Pseudomonadota</taxon>
        <taxon>Alphaproteobacteria</taxon>
        <taxon>Sphingomonadales</taxon>
        <taxon>Sphingomonadaceae</taxon>
        <taxon>Sphingopyxis</taxon>
    </lineage>
</organism>
<dbReference type="SUPFAM" id="SSF46565">
    <property type="entry name" value="Chaperone J-domain"/>
    <property type="match status" value="1"/>
</dbReference>
<dbReference type="AlphaFoldDB" id="A0A0N9UZ87"/>
<dbReference type="Gene3D" id="1.10.287.110">
    <property type="entry name" value="DnaJ domain"/>
    <property type="match status" value="1"/>
</dbReference>
<accession>A0A0N9UZ87</accession>
<dbReference type="PROSITE" id="PS50076">
    <property type="entry name" value="DNAJ_2"/>
    <property type="match status" value="1"/>
</dbReference>
<dbReference type="EMBL" id="CP012700">
    <property type="protein sequence ID" value="ALH81631.1"/>
    <property type="molecule type" value="Genomic_DNA"/>
</dbReference>
<gene>
    <name evidence="3" type="ORF">AN936_15100</name>
</gene>
<protein>
    <submittedName>
        <fullName evidence="3">Molecular chaperone DnaJ</fullName>
    </submittedName>
</protein>
<feature type="domain" description="J" evidence="2">
    <location>
        <begin position="137"/>
        <end position="194"/>
    </location>
</feature>
<evidence type="ECO:0000259" key="2">
    <source>
        <dbReference type="PROSITE" id="PS50076"/>
    </source>
</evidence>
<dbReference type="RefSeq" id="WP_054588790.1">
    <property type="nucleotide sequence ID" value="NZ_CP012700.1"/>
</dbReference>
<reference evidence="3 4" key="1">
    <citation type="journal article" date="2015" name="Genome Announc.">
        <title>Complete Genome Sequence of Polypropylene Glycol- and Polyethylene Glycol-Degrading Sphingopyxis macrogoltabida Strain EY-1.</title>
        <authorList>
            <person name="Ohtsubo Y."/>
            <person name="Nagata Y."/>
            <person name="Numata M."/>
            <person name="Tsuchikane K."/>
            <person name="Hosoyama A."/>
            <person name="Yamazoe A."/>
            <person name="Tsuda M."/>
            <person name="Fujita N."/>
            <person name="Kawai F."/>
        </authorList>
    </citation>
    <scope>NUCLEOTIDE SEQUENCE [LARGE SCALE GENOMIC DNA]</scope>
    <source>
        <strain evidence="3 4">EY-1</strain>
    </source>
</reference>
<dbReference type="PRINTS" id="PR00625">
    <property type="entry name" value="JDOMAIN"/>
</dbReference>
<dbReference type="InterPro" id="IPR036869">
    <property type="entry name" value="J_dom_sf"/>
</dbReference>
<sequence length="196" mass="22203">MTSPRSNRFHGRVPREAACAVPGCEEPGEFRAPASPHRSPDGPPPYRYLCLDHVREHNAGYNYFDGMTADQIMAAQSPTAGWETESRAFRAAGSADLPPRWADFKDPIDALGARFRQRMDEARREAADPRFTREEHRALQLMGLAADADRAALRRRYSELVRKYHPDRNGGDRSFETRLGEVVQAYQLLRKTKAFA</sequence>
<evidence type="ECO:0000256" key="1">
    <source>
        <dbReference type="SAM" id="MobiDB-lite"/>
    </source>
</evidence>
<dbReference type="CDD" id="cd06257">
    <property type="entry name" value="DnaJ"/>
    <property type="match status" value="1"/>
</dbReference>
<evidence type="ECO:0000313" key="3">
    <source>
        <dbReference type="EMBL" id="ALH81631.1"/>
    </source>
</evidence>
<dbReference type="OrthoDB" id="9786294at2"/>
<dbReference type="PATRIC" id="fig|33050.5.peg.3131"/>
<dbReference type="KEGG" id="smag:AN936_15100"/>